<dbReference type="InterPro" id="IPR013766">
    <property type="entry name" value="Thioredoxin_domain"/>
</dbReference>
<comment type="caution">
    <text evidence="6">The sequence shown here is derived from an EMBL/GenBank/DDBJ whole genome shotgun (WGS) entry which is preliminary data.</text>
</comment>
<dbReference type="InterPro" id="IPR036249">
    <property type="entry name" value="Thioredoxin-like_sf"/>
</dbReference>
<dbReference type="PATRIC" id="fig|1081904.3.peg.1537"/>
<organism evidence="6 7">
    <name type="scientific">Hoylesella pleuritidis F0068</name>
    <dbReference type="NCBI Taxonomy" id="1081904"/>
    <lineage>
        <taxon>Bacteria</taxon>
        <taxon>Pseudomonadati</taxon>
        <taxon>Bacteroidota</taxon>
        <taxon>Bacteroidia</taxon>
        <taxon>Bacteroidales</taxon>
        <taxon>Prevotellaceae</taxon>
        <taxon>Hoylesella</taxon>
    </lineage>
</organism>
<dbReference type="SUPFAM" id="SSF52833">
    <property type="entry name" value="Thioredoxin-like"/>
    <property type="match status" value="1"/>
</dbReference>
<dbReference type="GO" id="GO:0017004">
    <property type="term" value="P:cytochrome complex assembly"/>
    <property type="evidence" value="ECO:0007669"/>
    <property type="project" value="UniProtKB-KW"/>
</dbReference>
<evidence type="ECO:0000259" key="5">
    <source>
        <dbReference type="PROSITE" id="PS51352"/>
    </source>
</evidence>
<evidence type="ECO:0000313" key="7">
    <source>
        <dbReference type="Proteomes" id="UP000016600"/>
    </source>
</evidence>
<dbReference type="EMBL" id="AWET01000036">
    <property type="protein sequence ID" value="ERK00573.1"/>
    <property type="molecule type" value="Genomic_DNA"/>
</dbReference>
<evidence type="ECO:0000256" key="3">
    <source>
        <dbReference type="ARBA" id="ARBA00023157"/>
    </source>
</evidence>
<dbReference type="GO" id="GO:0016491">
    <property type="term" value="F:oxidoreductase activity"/>
    <property type="evidence" value="ECO:0007669"/>
    <property type="project" value="InterPro"/>
</dbReference>
<dbReference type="GO" id="GO:0016209">
    <property type="term" value="F:antioxidant activity"/>
    <property type="evidence" value="ECO:0007669"/>
    <property type="project" value="InterPro"/>
</dbReference>
<dbReference type="PANTHER" id="PTHR42852:SF6">
    <property type="entry name" value="THIOL:DISULFIDE INTERCHANGE PROTEIN DSBE"/>
    <property type="match status" value="1"/>
</dbReference>
<dbReference type="PANTHER" id="PTHR42852">
    <property type="entry name" value="THIOL:DISULFIDE INTERCHANGE PROTEIN DSBE"/>
    <property type="match status" value="1"/>
</dbReference>
<gene>
    <name evidence="6" type="ORF">HMPREF1218_0501</name>
</gene>
<evidence type="ECO:0000313" key="6">
    <source>
        <dbReference type="EMBL" id="ERK00573.1"/>
    </source>
</evidence>
<feature type="domain" description="Thioredoxin" evidence="5">
    <location>
        <begin position="306"/>
        <end position="446"/>
    </location>
</feature>
<comment type="subcellular location">
    <subcellularLocation>
        <location evidence="1">Cell envelope</location>
    </subcellularLocation>
</comment>
<dbReference type="GO" id="GO:0030313">
    <property type="term" value="C:cell envelope"/>
    <property type="evidence" value="ECO:0007669"/>
    <property type="project" value="UniProtKB-SubCell"/>
</dbReference>
<keyword evidence="2" id="KW-0201">Cytochrome c-type biogenesis</keyword>
<dbReference type="AlphaFoldDB" id="U2L7V6"/>
<dbReference type="RefSeq" id="WP_021584131.1">
    <property type="nucleotide sequence ID" value="NZ_AWET01000036.1"/>
</dbReference>
<keyword evidence="4" id="KW-0676">Redox-active center</keyword>
<name>U2L7V6_9BACT</name>
<accession>U2L7V6</accession>
<keyword evidence="7" id="KW-1185">Reference proteome</keyword>
<dbReference type="InterPro" id="IPR000866">
    <property type="entry name" value="AhpC/TSA"/>
</dbReference>
<dbReference type="CDD" id="cd02966">
    <property type="entry name" value="TlpA_like_family"/>
    <property type="match status" value="1"/>
</dbReference>
<proteinExistence type="predicted"/>
<evidence type="ECO:0000256" key="4">
    <source>
        <dbReference type="ARBA" id="ARBA00023284"/>
    </source>
</evidence>
<sequence length="446" mass="52185">MMRRISCIITEIVFFLCCLWVDTTAQINIHFTENAGNKIKISFCDSLYESFLDSSGATSVSLSHVLTPGYATLYETNRIWSLFIDPREELEIWKDVNGKLRFSGLLATTNSYLNDNFLRYLTLDYRKSEVVFISEWEKLPKKLEVYLDSAKVPNRFKELERKRLHWLVCNMLLAYPLHHSRALNLKSYHPTRSYYERLARIIKEDDSLESLNEYRLALKEWISSIAYRDCKTNNPFCRLQKELEYVGDSIKSPRLKERLADIFITRYLRFSGTAHLKEVKSLHDKMVRDSGMKARFAQIYRQYALLVKGQAAPLFCLPDINGVEKKLTDYKGSYVYIDVWASWCVPCCKEFEALKKLEQEFQGKNIRFIGISIDRDSIVWKKKVKEESLGGIQLHASENSTFKDDYKIVLIPRFVLLDPQGRIINAEMTRPSDPKTKIILQNLFEF</sequence>
<dbReference type="Gene3D" id="3.40.30.10">
    <property type="entry name" value="Glutaredoxin"/>
    <property type="match status" value="1"/>
</dbReference>
<dbReference type="Proteomes" id="UP000016600">
    <property type="component" value="Unassembled WGS sequence"/>
</dbReference>
<dbReference type="InterPro" id="IPR050553">
    <property type="entry name" value="Thioredoxin_ResA/DsbE_sf"/>
</dbReference>
<dbReference type="PROSITE" id="PS51352">
    <property type="entry name" value="THIOREDOXIN_2"/>
    <property type="match status" value="1"/>
</dbReference>
<dbReference type="Pfam" id="PF00578">
    <property type="entry name" value="AhpC-TSA"/>
    <property type="match status" value="1"/>
</dbReference>
<evidence type="ECO:0000256" key="1">
    <source>
        <dbReference type="ARBA" id="ARBA00004196"/>
    </source>
</evidence>
<protein>
    <submittedName>
        <fullName evidence="6">Redoxin</fullName>
    </submittedName>
</protein>
<evidence type="ECO:0000256" key="2">
    <source>
        <dbReference type="ARBA" id="ARBA00022748"/>
    </source>
</evidence>
<reference evidence="6 7" key="1">
    <citation type="submission" date="2013-08" db="EMBL/GenBank/DDBJ databases">
        <authorList>
            <person name="Durkin A.S."/>
            <person name="Haft D.R."/>
            <person name="McCorrison J."/>
            <person name="Torralba M."/>
            <person name="Gillis M."/>
            <person name="Haft D.H."/>
            <person name="Methe B."/>
            <person name="Sutton G."/>
            <person name="Nelson K.E."/>
        </authorList>
    </citation>
    <scope>NUCLEOTIDE SEQUENCE [LARGE SCALE GENOMIC DNA]</scope>
    <source>
        <strain evidence="6 7">F0068</strain>
    </source>
</reference>
<keyword evidence="3" id="KW-1015">Disulfide bond</keyword>